<organism evidence="1 2">
    <name type="scientific">Artemia franciscana</name>
    <name type="common">Brine shrimp</name>
    <name type="synonym">Artemia sanfranciscana</name>
    <dbReference type="NCBI Taxonomy" id="6661"/>
    <lineage>
        <taxon>Eukaryota</taxon>
        <taxon>Metazoa</taxon>
        <taxon>Ecdysozoa</taxon>
        <taxon>Arthropoda</taxon>
        <taxon>Crustacea</taxon>
        <taxon>Branchiopoda</taxon>
        <taxon>Anostraca</taxon>
        <taxon>Artemiidae</taxon>
        <taxon>Artemia</taxon>
    </lineage>
</organism>
<accession>A0AA88HZD5</accession>
<gene>
    <name evidence="1" type="ORF">QYM36_009988</name>
</gene>
<dbReference type="InterPro" id="IPR036691">
    <property type="entry name" value="Endo/exonu/phosph_ase_sf"/>
</dbReference>
<comment type="caution">
    <text evidence="1">The sequence shown here is derived from an EMBL/GenBank/DDBJ whole genome shotgun (WGS) entry which is preliminary data.</text>
</comment>
<dbReference type="Proteomes" id="UP001187531">
    <property type="component" value="Unassembled WGS sequence"/>
</dbReference>
<protein>
    <submittedName>
        <fullName evidence="1">Uncharacterized protein</fullName>
    </submittedName>
</protein>
<dbReference type="PANTHER" id="PTHR46601:SF1">
    <property type="entry name" value="ADF-H DOMAIN-CONTAINING PROTEIN"/>
    <property type="match status" value="1"/>
</dbReference>
<evidence type="ECO:0000313" key="2">
    <source>
        <dbReference type="Proteomes" id="UP001187531"/>
    </source>
</evidence>
<evidence type="ECO:0000313" key="1">
    <source>
        <dbReference type="EMBL" id="KAK2715186.1"/>
    </source>
</evidence>
<dbReference type="PANTHER" id="PTHR46601">
    <property type="entry name" value="ULP_PROTEASE DOMAIN-CONTAINING PROTEIN"/>
    <property type="match status" value="1"/>
</dbReference>
<dbReference type="Gene3D" id="3.60.10.10">
    <property type="entry name" value="Endonuclease/exonuclease/phosphatase"/>
    <property type="match status" value="1"/>
</dbReference>
<keyword evidence="2" id="KW-1185">Reference proteome</keyword>
<proteinExistence type="predicted"/>
<name>A0AA88HZD5_ARTSF</name>
<reference evidence="1" key="1">
    <citation type="submission" date="2023-07" db="EMBL/GenBank/DDBJ databases">
        <title>Chromosome-level genome assembly of Artemia franciscana.</title>
        <authorList>
            <person name="Jo E."/>
        </authorList>
    </citation>
    <scope>NUCLEOTIDE SEQUENCE</scope>
    <source>
        <tissue evidence="1">Whole body</tissue>
    </source>
</reference>
<dbReference type="SUPFAM" id="SSF56219">
    <property type="entry name" value="DNase I-like"/>
    <property type="match status" value="1"/>
</dbReference>
<dbReference type="AlphaFoldDB" id="A0AA88HZD5"/>
<dbReference type="EMBL" id="JAVRJZ010000012">
    <property type="protein sequence ID" value="KAK2715186.1"/>
    <property type="molecule type" value="Genomic_DNA"/>
</dbReference>
<sequence length="492" mass="54618">MRHSKCRVSRNESLAHLSYAVVSDNLTHDKNAVVACTKICVDHFRAHHFHPSITHHWSNGAVSQYKNRYKIGALVHHTSDYGCPETRWSSGTARGKGPMDGIGAEVKRKVWLKTLRGLVVVNTAEQFYKALKIDGTSIMVLYLAILGLEGIHSSPESSRRSSMWKQPIFKMHKVHFATPCGQKTLHMKFHSVFSSVSSDGHFHIVYDTEPSETAVEGPSERQIANANKEKDDSETPLKAPTGGFHHKHLMAGTFITVAYEVKEKRGSMCGKVYVGLIDALRPHSAEVIFLRKAVASLYCFKFQANDRDGIEHSRVVQILPSPVINGKSFRTLNVHTSAKPGKRELVLNEMNRIDRTSDITLITSGRSDGVHRQGVGFLLSKRAKQSLLAVHPVSERIITIRLKGSIANMTIIQVYATDSSPSDQEAEKCYSQLQNTVDTAPKKDVLFVIGDFNAIVRHSNDGLEDVMGKFGHGRRTTGMKCSSTFVGITNFS</sequence>